<organism evidence="2 3">
    <name type="scientific">Postia placenta MAD-698-R-SB12</name>
    <dbReference type="NCBI Taxonomy" id="670580"/>
    <lineage>
        <taxon>Eukaryota</taxon>
        <taxon>Fungi</taxon>
        <taxon>Dikarya</taxon>
        <taxon>Basidiomycota</taxon>
        <taxon>Agaricomycotina</taxon>
        <taxon>Agaricomycetes</taxon>
        <taxon>Polyporales</taxon>
        <taxon>Adustoporiaceae</taxon>
        <taxon>Rhodonia</taxon>
    </lineage>
</organism>
<gene>
    <name evidence="2" type="ORF">POSPLADRAFT_1154182</name>
</gene>
<dbReference type="OrthoDB" id="10310919at2759"/>
<evidence type="ECO:0000256" key="1">
    <source>
        <dbReference type="SAM" id="MobiDB-lite"/>
    </source>
</evidence>
<accession>A0A1X6MPV3</accession>
<sequence length="239" mass="25835">MYTGRPSLCRSAGDEAETREGRTGRTGDLLTTGWPFARSPGSFGQRRRASSPSRGVATRGRAGNDAIMQHLMQREYGRLCGVRNLRRASWARRHDQLFIFSGHTHTVATKANEPVWARSVSWRGHGPSVSAPALPISPNSTRSPPGILSLGSGSGLERNSKSPSTVMGDTFPRLESYSCLRSAPDAVRPCKHIFRVELDAQTHSAHPGYLSRSHCESQPEPARAPAPVAQAAGRTPVSS</sequence>
<name>A0A1X6MPV3_9APHY</name>
<feature type="region of interest" description="Disordered" evidence="1">
    <location>
        <begin position="129"/>
        <end position="167"/>
    </location>
</feature>
<evidence type="ECO:0000313" key="2">
    <source>
        <dbReference type="EMBL" id="OSX58431.1"/>
    </source>
</evidence>
<keyword evidence="3" id="KW-1185">Reference proteome</keyword>
<feature type="compositionally biased region" description="Low complexity" evidence="1">
    <location>
        <begin position="219"/>
        <end position="232"/>
    </location>
</feature>
<protein>
    <submittedName>
        <fullName evidence="2">Uncharacterized protein</fullName>
    </submittedName>
</protein>
<dbReference type="RefSeq" id="XP_024335225.1">
    <property type="nucleotide sequence ID" value="XM_024486822.1"/>
</dbReference>
<proteinExistence type="predicted"/>
<dbReference type="AlphaFoldDB" id="A0A1X6MPV3"/>
<feature type="region of interest" description="Disordered" evidence="1">
    <location>
        <begin position="1"/>
        <end position="59"/>
    </location>
</feature>
<dbReference type="EMBL" id="KZ110605">
    <property type="protein sequence ID" value="OSX58431.1"/>
    <property type="molecule type" value="Genomic_DNA"/>
</dbReference>
<reference evidence="2 3" key="1">
    <citation type="submission" date="2017-04" db="EMBL/GenBank/DDBJ databases">
        <title>Genome Sequence of the Model Brown-Rot Fungus Postia placenta SB12.</title>
        <authorList>
            <consortium name="DOE Joint Genome Institute"/>
            <person name="Gaskell J."/>
            <person name="Kersten P."/>
            <person name="Larrondo L.F."/>
            <person name="Canessa P."/>
            <person name="Martinez D."/>
            <person name="Hibbett D."/>
            <person name="Schmoll M."/>
            <person name="Kubicek C.P."/>
            <person name="Martinez A.T."/>
            <person name="Yadav J."/>
            <person name="Master E."/>
            <person name="Magnuson J.K."/>
            <person name="James T."/>
            <person name="Yaver D."/>
            <person name="Berka R."/>
            <person name="Labutti K."/>
            <person name="Lipzen A."/>
            <person name="Aerts A."/>
            <person name="Barry K."/>
            <person name="Henrissat B."/>
            <person name="Blanchette R."/>
            <person name="Grigoriev I."/>
            <person name="Cullen D."/>
        </authorList>
    </citation>
    <scope>NUCLEOTIDE SEQUENCE [LARGE SCALE GENOMIC DNA]</scope>
    <source>
        <strain evidence="2 3">MAD-698-R-SB12</strain>
    </source>
</reference>
<dbReference type="Proteomes" id="UP000194127">
    <property type="component" value="Unassembled WGS sequence"/>
</dbReference>
<feature type="region of interest" description="Disordered" evidence="1">
    <location>
        <begin position="205"/>
        <end position="239"/>
    </location>
</feature>
<evidence type="ECO:0000313" key="3">
    <source>
        <dbReference type="Proteomes" id="UP000194127"/>
    </source>
</evidence>
<feature type="compositionally biased region" description="Basic and acidic residues" evidence="1">
    <location>
        <begin position="12"/>
        <end position="25"/>
    </location>
</feature>
<dbReference type="GeneID" id="36331771"/>